<gene>
    <name evidence="1" type="ORF">Plil01_000930100</name>
</gene>
<proteinExistence type="predicted"/>
<dbReference type="Proteomes" id="UP001165083">
    <property type="component" value="Unassembled WGS sequence"/>
</dbReference>
<sequence length="169" mass="19221">MEVILDYVSSIERLSSGASTLDELVGRACWTSYLWNELLPAALKLIEAEVEKRYLKYGGVPRYVLTLEQELVDAGSNRSIRSFISCTSEGYSARNTYWALAMEPSRYFTTWHLFQNTSPKESLKSPPQTLQALVKFALGNEKNGDFGELVSHRWFAKHVNDRNSEDSTK</sequence>
<dbReference type="AlphaFoldDB" id="A0A9W6WZN8"/>
<evidence type="ECO:0000313" key="2">
    <source>
        <dbReference type="Proteomes" id="UP001165083"/>
    </source>
</evidence>
<keyword evidence="2" id="KW-1185">Reference proteome</keyword>
<dbReference type="EMBL" id="BSXW01000463">
    <property type="protein sequence ID" value="GMF23130.1"/>
    <property type="molecule type" value="Genomic_DNA"/>
</dbReference>
<accession>A0A9W6WZN8</accession>
<protein>
    <submittedName>
        <fullName evidence="1">Unnamed protein product</fullName>
    </submittedName>
</protein>
<organism evidence="1 2">
    <name type="scientific">Phytophthora lilii</name>
    <dbReference type="NCBI Taxonomy" id="2077276"/>
    <lineage>
        <taxon>Eukaryota</taxon>
        <taxon>Sar</taxon>
        <taxon>Stramenopiles</taxon>
        <taxon>Oomycota</taxon>
        <taxon>Peronosporomycetes</taxon>
        <taxon>Peronosporales</taxon>
        <taxon>Peronosporaceae</taxon>
        <taxon>Phytophthora</taxon>
    </lineage>
</organism>
<comment type="caution">
    <text evidence="1">The sequence shown here is derived from an EMBL/GenBank/DDBJ whole genome shotgun (WGS) entry which is preliminary data.</text>
</comment>
<evidence type="ECO:0000313" key="1">
    <source>
        <dbReference type="EMBL" id="GMF23130.1"/>
    </source>
</evidence>
<name>A0A9W6WZN8_9STRA</name>
<reference evidence="1" key="1">
    <citation type="submission" date="2023-04" db="EMBL/GenBank/DDBJ databases">
        <title>Phytophthora lilii NBRC 32176.</title>
        <authorList>
            <person name="Ichikawa N."/>
            <person name="Sato H."/>
            <person name="Tonouchi N."/>
        </authorList>
    </citation>
    <scope>NUCLEOTIDE SEQUENCE</scope>
    <source>
        <strain evidence="1">NBRC 32176</strain>
    </source>
</reference>